<organism evidence="1 2">
    <name type="scientific">Enterococcus dongliensis</name>
    <dbReference type="NCBI Taxonomy" id="2559925"/>
    <lineage>
        <taxon>Bacteria</taxon>
        <taxon>Bacillati</taxon>
        <taxon>Bacillota</taxon>
        <taxon>Bacilli</taxon>
        <taxon>Lactobacillales</taxon>
        <taxon>Enterococcaceae</taxon>
        <taxon>Enterococcus</taxon>
    </lineage>
</organism>
<sequence>MKIYKVFVSEEIQDAWDGNWWDEYFGHVVVADDEQEALEIALSKGLMVPENLVTVEEVDSSKKGIVMSDFNAG</sequence>
<dbReference type="Proteomes" id="UP001245561">
    <property type="component" value="Unassembled WGS sequence"/>
</dbReference>
<comment type="caution">
    <text evidence="1">The sequence shown here is derived from an EMBL/GenBank/DDBJ whole genome shotgun (WGS) entry which is preliminary data.</text>
</comment>
<evidence type="ECO:0000313" key="2">
    <source>
        <dbReference type="Proteomes" id="UP001245561"/>
    </source>
</evidence>
<gene>
    <name evidence="1" type="ORF">P7D36_09130</name>
</gene>
<dbReference type="AlphaFoldDB" id="A0AAW8TPK2"/>
<evidence type="ECO:0000313" key="1">
    <source>
        <dbReference type="EMBL" id="MDT2637653.1"/>
    </source>
</evidence>
<name>A0AAW8TPK2_9ENTE</name>
<accession>A0AAW8TPK2</accession>
<dbReference type="EMBL" id="JARPYT010000012">
    <property type="protein sequence ID" value="MDT2637653.1"/>
    <property type="molecule type" value="Genomic_DNA"/>
</dbReference>
<reference evidence="1" key="1">
    <citation type="submission" date="2023-03" db="EMBL/GenBank/DDBJ databases">
        <authorList>
            <person name="Shen W."/>
            <person name="Cai J."/>
        </authorList>
    </citation>
    <scope>NUCLEOTIDE SEQUENCE</scope>
    <source>
        <strain evidence="1">P55-2</strain>
    </source>
</reference>
<dbReference type="RefSeq" id="WP_311800868.1">
    <property type="nucleotide sequence ID" value="NZ_JARPYS010000011.1"/>
</dbReference>
<proteinExistence type="predicted"/>
<protein>
    <submittedName>
        <fullName evidence="1">Uncharacterized protein</fullName>
    </submittedName>
</protein>